<keyword evidence="3" id="KW-0472">Membrane</keyword>
<reference evidence="4 5" key="1">
    <citation type="submission" date="2024-01" db="EMBL/GenBank/DDBJ databases">
        <title>Complete Genome Sequence of Alkalicoccus halolimnae BZ-SZ-XJ29T, a Moderately Halophilic Bacterium Isolated from a Salt Lake.</title>
        <authorList>
            <person name="Zhao B."/>
        </authorList>
    </citation>
    <scope>NUCLEOTIDE SEQUENCE [LARGE SCALE GENOMIC DNA]</scope>
    <source>
        <strain evidence="4 5">BZ-SZ-XJ29</strain>
    </source>
</reference>
<proteinExistence type="predicted"/>
<organism evidence="4 5">
    <name type="scientific">Alkalicoccus halolimnae</name>
    <dbReference type="NCBI Taxonomy" id="1667239"/>
    <lineage>
        <taxon>Bacteria</taxon>
        <taxon>Bacillati</taxon>
        <taxon>Bacillota</taxon>
        <taxon>Bacilli</taxon>
        <taxon>Bacillales</taxon>
        <taxon>Bacillaceae</taxon>
        <taxon>Alkalicoccus</taxon>
    </lineage>
</organism>
<dbReference type="KEGG" id="ahal:FTX54_006265"/>
<dbReference type="Pfam" id="PF07963">
    <property type="entry name" value="N_methyl"/>
    <property type="match status" value="1"/>
</dbReference>
<accession>A0A5C7FGZ4</accession>
<gene>
    <name evidence="4" type="ORF">FTX54_006265</name>
</gene>
<keyword evidence="3" id="KW-0812">Transmembrane</keyword>
<keyword evidence="2" id="KW-0178">Competence</keyword>
<evidence type="ECO:0000313" key="4">
    <source>
        <dbReference type="EMBL" id="WWD81151.1"/>
    </source>
</evidence>
<dbReference type="GO" id="GO:0009986">
    <property type="term" value="C:cell surface"/>
    <property type="evidence" value="ECO:0007669"/>
    <property type="project" value="UniProtKB-SubCell"/>
</dbReference>
<dbReference type="EMBL" id="CP144914">
    <property type="protein sequence ID" value="WWD81151.1"/>
    <property type="molecule type" value="Genomic_DNA"/>
</dbReference>
<dbReference type="PROSITE" id="PS00409">
    <property type="entry name" value="PROKAR_NTER_METHYL"/>
    <property type="match status" value="1"/>
</dbReference>
<evidence type="ECO:0000256" key="2">
    <source>
        <dbReference type="ARBA" id="ARBA00023287"/>
    </source>
</evidence>
<evidence type="ECO:0000256" key="3">
    <source>
        <dbReference type="SAM" id="Phobius"/>
    </source>
</evidence>
<feature type="transmembrane region" description="Helical" evidence="3">
    <location>
        <begin position="12"/>
        <end position="33"/>
    </location>
</feature>
<keyword evidence="3" id="KW-1133">Transmembrane helix</keyword>
<protein>
    <submittedName>
        <fullName evidence="4">Prepilin-type N-terminal cleavage/methylation domain-containing protein</fullName>
    </submittedName>
</protein>
<dbReference type="OrthoDB" id="2080124at2"/>
<evidence type="ECO:0000313" key="5">
    <source>
        <dbReference type="Proteomes" id="UP000321816"/>
    </source>
</evidence>
<sequence length="436" mass="48072">MTILSNQRGVTLLELLAAMVLLSFVGAAAYMFIFNSFTFQERSEERVRLVQEGIVLSAELRSLHENESAFFYSQDRRLYEGNSADGRLITHPDITLSGLSVNSEMVTPGNSVTFTEESSHITSMLINGSYEHEMETTLQTLGDFSEEFVMAAGNNGNDNPPPPQEEDLSYPGEDEIRSISEVVYSRQTNNCTSSGNAVYGQNDVNSWEVCTRNIHSDGNLYFNNPSTFHGDSPFSLEVDGGVMFRNNLIMYNAPLLTASEYIWIGNNLHMFTNGRIETQGPLIVNENLTLENNAAVETNNLIVEGYTRMLLDSRLTVQNDAEFNNGLSTENAPSIQIGNNLTVNGDTILRQSPQLQVAGNAYFNGNLDFQRGSQFYIQGDAVINGNVASNIRWDAGKLCVEGSLEVTGSIPNPVIVRNDVSSCSNQPEGTIYVLNQ</sequence>
<name>A0A5C7FGZ4_9BACI</name>
<evidence type="ECO:0000256" key="1">
    <source>
        <dbReference type="ARBA" id="ARBA00004241"/>
    </source>
</evidence>
<dbReference type="AlphaFoldDB" id="A0A5C7FGZ4"/>
<comment type="subcellular location">
    <subcellularLocation>
        <location evidence="1">Cell surface</location>
    </subcellularLocation>
</comment>
<dbReference type="InterPro" id="IPR012902">
    <property type="entry name" value="N_methyl_site"/>
</dbReference>
<keyword evidence="5" id="KW-1185">Reference proteome</keyword>
<dbReference type="Proteomes" id="UP000321816">
    <property type="component" value="Chromosome"/>
</dbReference>
<dbReference type="NCBIfam" id="TIGR02532">
    <property type="entry name" value="IV_pilin_GFxxxE"/>
    <property type="match status" value="1"/>
</dbReference>
<dbReference type="RefSeq" id="WP_147803077.1">
    <property type="nucleotide sequence ID" value="NZ_CP144914.1"/>
</dbReference>
<dbReference type="GO" id="GO:0030420">
    <property type="term" value="P:establishment of competence for transformation"/>
    <property type="evidence" value="ECO:0007669"/>
    <property type="project" value="UniProtKB-KW"/>
</dbReference>